<dbReference type="GO" id="GO:0089718">
    <property type="term" value="P:amino acid import across plasma membrane"/>
    <property type="evidence" value="ECO:0007669"/>
    <property type="project" value="TreeGrafter"/>
</dbReference>
<comment type="subcellular location">
    <subcellularLocation>
        <location evidence="1">Membrane</location>
        <topology evidence="1">Multi-pass membrane protein</topology>
    </subcellularLocation>
</comment>
<dbReference type="GO" id="GO:0015187">
    <property type="term" value="F:glycine transmembrane transporter activity"/>
    <property type="evidence" value="ECO:0007669"/>
    <property type="project" value="TreeGrafter"/>
</dbReference>
<gene>
    <name evidence="11" type="ORF">HPB52_006359</name>
</gene>
<dbReference type="Pfam" id="PF00209">
    <property type="entry name" value="SNF"/>
    <property type="match status" value="1"/>
</dbReference>
<keyword evidence="4 10" id="KW-0812">Transmembrane</keyword>
<evidence type="ECO:0000313" key="11">
    <source>
        <dbReference type="EMBL" id="KAH7975856.1"/>
    </source>
</evidence>
<keyword evidence="7 10" id="KW-0472">Membrane</keyword>
<evidence type="ECO:0000256" key="7">
    <source>
        <dbReference type="ARBA" id="ARBA00023136"/>
    </source>
</evidence>
<dbReference type="GO" id="GO:0015179">
    <property type="term" value="F:L-amino acid transmembrane transporter activity"/>
    <property type="evidence" value="ECO:0007669"/>
    <property type="project" value="TreeGrafter"/>
</dbReference>
<keyword evidence="6 10" id="KW-1133">Transmembrane helix</keyword>
<feature type="region of interest" description="Disordered" evidence="9">
    <location>
        <begin position="394"/>
        <end position="417"/>
    </location>
</feature>
<feature type="transmembrane region" description="Helical" evidence="10">
    <location>
        <begin position="280"/>
        <end position="298"/>
    </location>
</feature>
<accession>A0A9D4QCQ0</accession>
<proteinExistence type="inferred from homology"/>
<dbReference type="PRINTS" id="PR00176">
    <property type="entry name" value="NANEUSMPORT"/>
</dbReference>
<comment type="caution">
    <text evidence="11">The sequence shown here is derived from an EMBL/GenBank/DDBJ whole genome shotgun (WGS) entry which is preliminary data.</text>
</comment>
<feature type="transmembrane region" description="Helical" evidence="10">
    <location>
        <begin position="241"/>
        <end position="259"/>
    </location>
</feature>
<evidence type="ECO:0000256" key="6">
    <source>
        <dbReference type="ARBA" id="ARBA00022989"/>
    </source>
</evidence>
<feature type="transmembrane region" description="Helical" evidence="10">
    <location>
        <begin position="318"/>
        <end position="339"/>
    </location>
</feature>
<evidence type="ECO:0000256" key="1">
    <source>
        <dbReference type="ARBA" id="ARBA00004141"/>
    </source>
</evidence>
<keyword evidence="12" id="KW-1185">Reference proteome</keyword>
<dbReference type="EMBL" id="JABSTV010001246">
    <property type="protein sequence ID" value="KAH7975856.1"/>
    <property type="molecule type" value="Genomic_DNA"/>
</dbReference>
<keyword evidence="8" id="KW-0915">Sodium</keyword>
<protein>
    <submittedName>
        <fullName evidence="11">Uncharacterized protein</fullName>
    </submittedName>
</protein>
<name>A0A9D4QCQ0_RHISA</name>
<feature type="transmembrane region" description="Helical" evidence="10">
    <location>
        <begin position="164"/>
        <end position="185"/>
    </location>
</feature>
<dbReference type="GO" id="GO:0005886">
    <property type="term" value="C:plasma membrane"/>
    <property type="evidence" value="ECO:0007669"/>
    <property type="project" value="TreeGrafter"/>
</dbReference>
<evidence type="ECO:0000256" key="8">
    <source>
        <dbReference type="PIRSR" id="PIRSR600175-1"/>
    </source>
</evidence>
<evidence type="ECO:0000256" key="9">
    <source>
        <dbReference type="SAM" id="MobiDB-lite"/>
    </source>
</evidence>
<keyword evidence="3" id="KW-0813">Transport</keyword>
<evidence type="ECO:0000256" key="5">
    <source>
        <dbReference type="ARBA" id="ARBA00022847"/>
    </source>
</evidence>
<dbReference type="InterPro" id="IPR000175">
    <property type="entry name" value="Na/ntran_symport"/>
</dbReference>
<keyword evidence="5" id="KW-0769">Symport</keyword>
<dbReference type="InterPro" id="IPR037272">
    <property type="entry name" value="SNS_sf"/>
</dbReference>
<dbReference type="AlphaFoldDB" id="A0A9D4QCQ0"/>
<feature type="compositionally biased region" description="Low complexity" evidence="9">
    <location>
        <begin position="408"/>
        <end position="417"/>
    </location>
</feature>
<dbReference type="SUPFAM" id="SSF161070">
    <property type="entry name" value="SNF-like"/>
    <property type="match status" value="1"/>
</dbReference>
<feature type="transmembrane region" description="Helical" evidence="10">
    <location>
        <begin position="94"/>
        <end position="118"/>
    </location>
</feature>
<evidence type="ECO:0000256" key="10">
    <source>
        <dbReference type="SAM" id="Phobius"/>
    </source>
</evidence>
<dbReference type="Proteomes" id="UP000821837">
    <property type="component" value="Chromosome 10"/>
</dbReference>
<organism evidence="11 12">
    <name type="scientific">Rhipicephalus sanguineus</name>
    <name type="common">Brown dog tick</name>
    <name type="synonym">Ixodes sanguineus</name>
    <dbReference type="NCBI Taxonomy" id="34632"/>
    <lineage>
        <taxon>Eukaryota</taxon>
        <taxon>Metazoa</taxon>
        <taxon>Ecdysozoa</taxon>
        <taxon>Arthropoda</taxon>
        <taxon>Chelicerata</taxon>
        <taxon>Arachnida</taxon>
        <taxon>Acari</taxon>
        <taxon>Parasitiformes</taxon>
        <taxon>Ixodida</taxon>
        <taxon>Ixodoidea</taxon>
        <taxon>Ixodidae</taxon>
        <taxon>Rhipicephalinae</taxon>
        <taxon>Rhipicephalus</taxon>
        <taxon>Rhipicephalus</taxon>
    </lineage>
</organism>
<reference evidence="11" key="1">
    <citation type="journal article" date="2020" name="Cell">
        <title>Large-Scale Comparative Analyses of Tick Genomes Elucidate Their Genetic Diversity and Vector Capacities.</title>
        <authorList>
            <consortium name="Tick Genome and Microbiome Consortium (TIGMIC)"/>
            <person name="Jia N."/>
            <person name="Wang J."/>
            <person name="Shi W."/>
            <person name="Du L."/>
            <person name="Sun Y."/>
            <person name="Zhan W."/>
            <person name="Jiang J.F."/>
            <person name="Wang Q."/>
            <person name="Zhang B."/>
            <person name="Ji P."/>
            <person name="Bell-Sakyi L."/>
            <person name="Cui X.M."/>
            <person name="Yuan T.T."/>
            <person name="Jiang B.G."/>
            <person name="Yang W.F."/>
            <person name="Lam T.T."/>
            <person name="Chang Q.C."/>
            <person name="Ding S.J."/>
            <person name="Wang X.J."/>
            <person name="Zhu J.G."/>
            <person name="Ruan X.D."/>
            <person name="Zhao L."/>
            <person name="Wei J.T."/>
            <person name="Ye R.Z."/>
            <person name="Que T.C."/>
            <person name="Du C.H."/>
            <person name="Zhou Y.H."/>
            <person name="Cheng J.X."/>
            <person name="Dai P.F."/>
            <person name="Guo W.B."/>
            <person name="Han X.H."/>
            <person name="Huang E.J."/>
            <person name="Li L.F."/>
            <person name="Wei W."/>
            <person name="Gao Y.C."/>
            <person name="Liu J.Z."/>
            <person name="Shao H.Z."/>
            <person name="Wang X."/>
            <person name="Wang C.C."/>
            <person name="Yang T.C."/>
            <person name="Huo Q.B."/>
            <person name="Li W."/>
            <person name="Chen H.Y."/>
            <person name="Chen S.E."/>
            <person name="Zhou L.G."/>
            <person name="Ni X.B."/>
            <person name="Tian J.H."/>
            <person name="Sheng Y."/>
            <person name="Liu T."/>
            <person name="Pan Y.S."/>
            <person name="Xia L.Y."/>
            <person name="Li J."/>
            <person name="Zhao F."/>
            <person name="Cao W.C."/>
        </authorList>
    </citation>
    <scope>NUCLEOTIDE SEQUENCE</scope>
    <source>
        <strain evidence="11">Rsan-2018</strain>
    </source>
</reference>
<evidence type="ECO:0000256" key="2">
    <source>
        <dbReference type="ARBA" id="ARBA00006459"/>
    </source>
</evidence>
<dbReference type="VEuPathDB" id="VectorBase:RSAN_055705"/>
<comment type="similarity">
    <text evidence="2">Belongs to the sodium:neurotransmitter symporter (SNF) (TC 2.A.22) family.</text>
</comment>
<keyword evidence="8" id="KW-0479">Metal-binding</keyword>
<feature type="transmembrane region" description="Helical" evidence="10">
    <location>
        <begin position="206"/>
        <end position="229"/>
    </location>
</feature>
<feature type="binding site" evidence="8">
    <location>
        <position position="176"/>
    </location>
    <ligand>
        <name>Na(+)</name>
        <dbReference type="ChEBI" id="CHEBI:29101"/>
        <label>1</label>
    </ligand>
</feature>
<feature type="transmembrane region" description="Helical" evidence="10">
    <location>
        <begin position="12"/>
        <end position="45"/>
    </location>
</feature>
<dbReference type="PANTHER" id="PTHR11616">
    <property type="entry name" value="SODIUM/CHLORIDE DEPENDENT TRANSPORTER"/>
    <property type="match status" value="1"/>
</dbReference>
<sequence>MRKAFEVPENSVAFLIVLVSLLMMVALLIRGTTLTGVSFGIAYYLLPKWRRLLEYEVWQKAAEQVLISLGLAQGMVITMGSYNEFSNNPRIDAYVIAVVDVIVSLVGGLVVFTVLGSMSFRMRISMVDLLKIGDMNADGLYTTGLGLVLIAFPQAVSTVSQPNLWAAVFFAMMFLLTVGSQMAFVETLLSPLKDGYEYLRQRRTTLAAVACCIGFLLGIPLTMQGGFYMLTAIDTEVTGNFIRWIALFEIGYLAIGYGINKLSTDAEFMLDSPLGLPVELCWKFLCPVLLLIVCISSLPESGPLTLGAYVYPDWVHVIGAALVAVPVCAMFVGGVVHFVKCQGSWSEAAQPLPDWGPKDSETLMRYQLVLLDRVVLPSRKASVAQGPIKEVLPTLEPQKSAESDKESPSPSSWCPRSPAVARCAAISEPFTNAVGAVKEMP</sequence>
<feature type="binding site" evidence="8">
    <location>
        <position position="68"/>
    </location>
    <ligand>
        <name>Na(+)</name>
        <dbReference type="ChEBI" id="CHEBI:29101"/>
        <label>1</label>
    </ligand>
</feature>
<evidence type="ECO:0000256" key="3">
    <source>
        <dbReference type="ARBA" id="ARBA00022448"/>
    </source>
</evidence>
<feature type="binding site" evidence="8">
    <location>
        <position position="180"/>
    </location>
    <ligand>
        <name>Na(+)</name>
        <dbReference type="ChEBI" id="CHEBI:29101"/>
        <label>1</label>
    </ligand>
</feature>
<dbReference type="PROSITE" id="PS50267">
    <property type="entry name" value="NA_NEUROTRAN_SYMP_3"/>
    <property type="match status" value="1"/>
</dbReference>
<evidence type="ECO:0000256" key="4">
    <source>
        <dbReference type="ARBA" id="ARBA00022692"/>
    </source>
</evidence>
<feature type="transmembrane region" description="Helical" evidence="10">
    <location>
        <begin position="139"/>
        <end position="158"/>
    </location>
</feature>
<dbReference type="GO" id="GO:0005283">
    <property type="term" value="F:amino acid:sodium symporter activity"/>
    <property type="evidence" value="ECO:0007669"/>
    <property type="project" value="TreeGrafter"/>
</dbReference>
<dbReference type="PANTHER" id="PTHR11616:SF236">
    <property type="entry name" value="TRANSPORTER"/>
    <property type="match status" value="1"/>
</dbReference>
<dbReference type="GO" id="GO:0046872">
    <property type="term" value="F:metal ion binding"/>
    <property type="evidence" value="ECO:0007669"/>
    <property type="project" value="UniProtKB-KW"/>
</dbReference>
<evidence type="ECO:0000313" key="12">
    <source>
        <dbReference type="Proteomes" id="UP000821837"/>
    </source>
</evidence>
<reference evidence="11" key="2">
    <citation type="submission" date="2021-09" db="EMBL/GenBank/DDBJ databases">
        <authorList>
            <person name="Jia N."/>
            <person name="Wang J."/>
            <person name="Shi W."/>
            <person name="Du L."/>
            <person name="Sun Y."/>
            <person name="Zhan W."/>
            <person name="Jiang J."/>
            <person name="Wang Q."/>
            <person name="Zhang B."/>
            <person name="Ji P."/>
            <person name="Sakyi L.B."/>
            <person name="Cui X."/>
            <person name="Yuan T."/>
            <person name="Jiang B."/>
            <person name="Yang W."/>
            <person name="Lam T.T.-Y."/>
            <person name="Chang Q."/>
            <person name="Ding S."/>
            <person name="Wang X."/>
            <person name="Zhu J."/>
            <person name="Ruan X."/>
            <person name="Zhao L."/>
            <person name="Wei J."/>
            <person name="Que T."/>
            <person name="Du C."/>
            <person name="Cheng J."/>
            <person name="Dai P."/>
            <person name="Han X."/>
            <person name="Huang E."/>
            <person name="Gao Y."/>
            <person name="Liu J."/>
            <person name="Shao H."/>
            <person name="Ye R."/>
            <person name="Li L."/>
            <person name="Wei W."/>
            <person name="Wang X."/>
            <person name="Wang C."/>
            <person name="Huo Q."/>
            <person name="Li W."/>
            <person name="Guo W."/>
            <person name="Chen H."/>
            <person name="Chen S."/>
            <person name="Zhou L."/>
            <person name="Zhou L."/>
            <person name="Ni X."/>
            <person name="Tian J."/>
            <person name="Zhou Y."/>
            <person name="Sheng Y."/>
            <person name="Liu T."/>
            <person name="Pan Y."/>
            <person name="Xia L."/>
            <person name="Li J."/>
            <person name="Zhao F."/>
            <person name="Cao W."/>
        </authorList>
    </citation>
    <scope>NUCLEOTIDE SEQUENCE</scope>
    <source>
        <strain evidence="11">Rsan-2018</strain>
        <tissue evidence="11">Larvae</tissue>
    </source>
</reference>